<dbReference type="AlphaFoldDB" id="A0A1A8GQG9"/>
<feature type="non-terminal residue" evidence="1">
    <location>
        <position position="1"/>
    </location>
</feature>
<sequence>PFDFKPGKLFYMYEYIVWPRSIKGSQSWRRIYGCHSSCLCMLLDNKCCDLLIAMDVGQ</sequence>
<proteinExistence type="predicted"/>
<protein>
    <submittedName>
        <fullName evidence="1">Uncharacterized protein</fullName>
    </submittedName>
</protein>
<reference evidence="1" key="1">
    <citation type="submission" date="2016-05" db="EMBL/GenBank/DDBJ databases">
        <authorList>
            <person name="Lavstsen T."/>
            <person name="Jespersen J.S."/>
        </authorList>
    </citation>
    <scope>NUCLEOTIDE SEQUENCE</scope>
    <source>
        <tissue evidence="1">Brain</tissue>
    </source>
</reference>
<gene>
    <name evidence="1" type="primary">Nfu_g_1_013043</name>
</gene>
<dbReference type="EMBL" id="HAEC01005315">
    <property type="protein sequence ID" value="SBQ73392.1"/>
    <property type="molecule type" value="Transcribed_RNA"/>
</dbReference>
<name>A0A1A8GQG9_9TELE</name>
<feature type="non-terminal residue" evidence="1">
    <location>
        <position position="58"/>
    </location>
</feature>
<reference evidence="1" key="2">
    <citation type="submission" date="2016-06" db="EMBL/GenBank/DDBJ databases">
        <title>The genome of a short-lived fish provides insights into sex chromosome evolution and the genetic control of aging.</title>
        <authorList>
            <person name="Reichwald K."/>
            <person name="Felder M."/>
            <person name="Petzold A."/>
            <person name="Koch P."/>
            <person name="Groth M."/>
            <person name="Platzer M."/>
        </authorList>
    </citation>
    <scope>NUCLEOTIDE SEQUENCE</scope>
    <source>
        <tissue evidence="1">Brain</tissue>
    </source>
</reference>
<organism evidence="1">
    <name type="scientific">Nothobranchius korthausae</name>
    <dbReference type="NCBI Taxonomy" id="1143690"/>
    <lineage>
        <taxon>Eukaryota</taxon>
        <taxon>Metazoa</taxon>
        <taxon>Chordata</taxon>
        <taxon>Craniata</taxon>
        <taxon>Vertebrata</taxon>
        <taxon>Euteleostomi</taxon>
        <taxon>Actinopterygii</taxon>
        <taxon>Neopterygii</taxon>
        <taxon>Teleostei</taxon>
        <taxon>Neoteleostei</taxon>
        <taxon>Acanthomorphata</taxon>
        <taxon>Ovalentaria</taxon>
        <taxon>Atherinomorphae</taxon>
        <taxon>Cyprinodontiformes</taxon>
        <taxon>Nothobranchiidae</taxon>
        <taxon>Nothobranchius</taxon>
    </lineage>
</organism>
<evidence type="ECO:0000313" key="1">
    <source>
        <dbReference type="EMBL" id="SBQ73392.1"/>
    </source>
</evidence>
<accession>A0A1A8GQG9</accession>